<dbReference type="STRING" id="572480.Arnit_2521"/>
<dbReference type="InterPro" id="IPR005625">
    <property type="entry name" value="PepSY-ass_TM"/>
</dbReference>
<dbReference type="InterPro" id="IPR025711">
    <property type="entry name" value="PepSY"/>
</dbReference>
<feature type="transmembrane region" description="Helical" evidence="1">
    <location>
        <begin position="25"/>
        <end position="50"/>
    </location>
</feature>
<evidence type="ECO:0000313" key="4">
    <source>
        <dbReference type="Proteomes" id="UP000000939"/>
    </source>
</evidence>
<dbReference type="Pfam" id="PF03413">
    <property type="entry name" value="PepSY"/>
    <property type="match status" value="1"/>
</dbReference>
<keyword evidence="4" id="KW-1185">Reference proteome</keyword>
<organism evidence="3 4">
    <name type="scientific">Arcobacter nitrofigilis (strain ATCC 33309 / DSM 7299 / CCUG 15893 / LMG 7604 / NCTC 12251 / CI)</name>
    <name type="common">Campylobacter nitrofigilis</name>
    <dbReference type="NCBI Taxonomy" id="572480"/>
    <lineage>
        <taxon>Bacteria</taxon>
        <taxon>Pseudomonadati</taxon>
        <taxon>Campylobacterota</taxon>
        <taxon>Epsilonproteobacteria</taxon>
        <taxon>Campylobacterales</taxon>
        <taxon>Arcobacteraceae</taxon>
        <taxon>Arcobacter</taxon>
    </lineage>
</organism>
<dbReference type="Pfam" id="PF03929">
    <property type="entry name" value="PepSY_TM"/>
    <property type="match status" value="1"/>
</dbReference>
<dbReference type="PANTHER" id="PTHR34219:SF1">
    <property type="entry name" value="PEPSY DOMAIN-CONTAINING PROTEIN"/>
    <property type="match status" value="1"/>
</dbReference>
<dbReference type="PANTHER" id="PTHR34219">
    <property type="entry name" value="IRON-REGULATED INNER MEMBRANE PROTEIN-RELATED"/>
    <property type="match status" value="1"/>
</dbReference>
<dbReference type="OrthoDB" id="9816402at2"/>
<sequence>MDIGTSSKYKKVNEDTLFYKAAWRWHFYAGIFVTPFMLILAVTGMLMMYIGYFDGRDGEKVTVPVPPNAIMLTLQEQSNIALSTHPKGKLVEWIKASEPNRVNVFRIKDSDGSQSMVAVNPYNGKIVNEWLRRQGWYDLADDIHSDLLLGPIGDRMLEIAAGFAIILIITGVYLWWPKDRKIRDFLIPKLSLKGRLFWKEVHVSLGVYVSIFFFLFLLSGMSWTGIWGGKIFQAWSTFPAQKWDKIPLSSETHASLNYGPSAGMPWAIEETPLPASGSKLGVDGTLPNEAVNIDSIERLAQRIGFEGRYRVSFPKGKTGVWTINQDTMNSDAPNPFADKTVHVDRYTGHVLAKVTFDDYSLAGKTMAVSIPIHMGLVTIWNLIINTIICLSVIVLSITGVIMWWKRRPKDSGFKLVPPPIPSKLPHWHNAMILMLALSLFFPLAGITLVCVLLLDMFVLSRIPILKKIFK</sequence>
<name>D5V6A0_ARCNC</name>
<feature type="domain" description="PepSY" evidence="2">
    <location>
        <begin position="72"/>
        <end position="130"/>
    </location>
</feature>
<keyword evidence="1" id="KW-0812">Transmembrane</keyword>
<dbReference type="AlphaFoldDB" id="D5V6A0"/>
<dbReference type="HOGENOM" id="CLU_031962_3_2_7"/>
<keyword evidence="1" id="KW-0472">Membrane</keyword>
<dbReference type="Proteomes" id="UP000000939">
    <property type="component" value="Chromosome"/>
</dbReference>
<keyword evidence="1" id="KW-1133">Transmembrane helix</keyword>
<proteinExistence type="predicted"/>
<evidence type="ECO:0000313" key="3">
    <source>
        <dbReference type="EMBL" id="ADG94170.1"/>
    </source>
</evidence>
<feature type="transmembrane region" description="Helical" evidence="1">
    <location>
        <begin position="156"/>
        <end position="176"/>
    </location>
</feature>
<dbReference type="KEGG" id="ant:Arnit_2521"/>
<feature type="transmembrane region" description="Helical" evidence="1">
    <location>
        <begin position="382"/>
        <end position="404"/>
    </location>
</feature>
<dbReference type="EMBL" id="CP001999">
    <property type="protein sequence ID" value="ADG94170.1"/>
    <property type="molecule type" value="Genomic_DNA"/>
</dbReference>
<evidence type="ECO:0000256" key="1">
    <source>
        <dbReference type="SAM" id="Phobius"/>
    </source>
</evidence>
<feature type="transmembrane region" description="Helical" evidence="1">
    <location>
        <begin position="431"/>
        <end position="459"/>
    </location>
</feature>
<protein>
    <submittedName>
        <fullName evidence="3">Propeptide PepSY amd peptidase M4</fullName>
    </submittedName>
</protein>
<feature type="transmembrane region" description="Helical" evidence="1">
    <location>
        <begin position="196"/>
        <end position="218"/>
    </location>
</feature>
<accession>D5V6A0</accession>
<dbReference type="eggNOG" id="COG3182">
    <property type="taxonomic scope" value="Bacteria"/>
</dbReference>
<evidence type="ECO:0000259" key="2">
    <source>
        <dbReference type="Pfam" id="PF03413"/>
    </source>
</evidence>
<reference evidence="3 4" key="1">
    <citation type="journal article" date="2010" name="Stand. Genomic Sci.">
        <title>Complete genome sequence of Arcobacter nitrofigilis type strain (CI).</title>
        <authorList>
            <person name="Pati A."/>
            <person name="Gronow S."/>
            <person name="Lapidus A."/>
            <person name="Copeland A."/>
            <person name="Glavina Del Rio T."/>
            <person name="Nolan M."/>
            <person name="Lucas S."/>
            <person name="Tice H."/>
            <person name="Cheng J.F."/>
            <person name="Han C."/>
            <person name="Chertkov O."/>
            <person name="Bruce D."/>
            <person name="Tapia R."/>
            <person name="Goodwin L."/>
            <person name="Pitluck S."/>
            <person name="Liolios K."/>
            <person name="Ivanova N."/>
            <person name="Mavromatis K."/>
            <person name="Chen A."/>
            <person name="Palaniappan K."/>
            <person name="Land M."/>
            <person name="Hauser L."/>
            <person name="Chang Y.J."/>
            <person name="Jeffries C.D."/>
            <person name="Detter J.C."/>
            <person name="Rohde M."/>
            <person name="Goker M."/>
            <person name="Bristow J."/>
            <person name="Eisen J.A."/>
            <person name="Markowitz V."/>
            <person name="Hugenholtz P."/>
            <person name="Klenk H.P."/>
            <person name="Kyrpides N.C."/>
        </authorList>
    </citation>
    <scope>NUCLEOTIDE SEQUENCE [LARGE SCALE GENOMIC DNA]</scope>
    <source>
        <strain evidence="4">ATCC 33309 / DSM 7299 / CCUG 15893 / LMG 7604 / NCTC 12251 / CI</strain>
    </source>
</reference>
<gene>
    <name evidence="3" type="ordered locus">Arnit_2521</name>
</gene>
<dbReference type="RefSeq" id="WP_013136315.1">
    <property type="nucleotide sequence ID" value="NC_014166.1"/>
</dbReference>